<name>A0A1Y1XRM4_9FUNG</name>
<dbReference type="OrthoDB" id="67445at2759"/>
<dbReference type="PROSITE" id="PS01076">
    <property type="entry name" value="ACETATE_KINASE_2"/>
    <property type="match status" value="1"/>
</dbReference>
<dbReference type="Gene3D" id="3.30.420.40">
    <property type="match status" value="2"/>
</dbReference>
<evidence type="ECO:0000256" key="5">
    <source>
        <dbReference type="HAMAP-Rule" id="MF_03131"/>
    </source>
</evidence>
<sequence>MSLVLVLNAGSSSLKYKLLEKSTLNVLAKGNVQDIGSDTKSTISCVVDGRESNKNVDVTDHKLAINELIDHLVDPDQEPKVVKRKEDIVLIGHRVVHGGEQSKPLVIDSKSLRQIDELTELAPLHNHSSVQVIRHCLKIMPHAKNVACFDTMFHRSLPPHVYTYAIPYETTEKKHIRKYGFHGLSYEYITNAASDYLKGKPEDFKFVALHLGSGASICAIRHGQSLDTSMGMTPLEGLMMGTRSGDMDPSVVFHLAHKEEMTNEAPGIEGERFHLTKAEYILNHQSGLKGVAGTSDIREILQLRAQGDGKKSDRARLALEMYVYRAKKYIGAYFAALNGVDAILLCGGVGEKSQEVREGICADLESMGIRLEKSKNREVEERFHNGETVADIGGGKVRILVIQTDEEMQIARTLSAM</sequence>
<dbReference type="GO" id="GO:0008776">
    <property type="term" value="F:acetate kinase activity"/>
    <property type="evidence" value="ECO:0007669"/>
    <property type="project" value="UniProtKB-UniRule"/>
</dbReference>
<keyword evidence="5" id="KW-0479">Metal-binding</keyword>
<dbReference type="Pfam" id="PF00871">
    <property type="entry name" value="Acetate_kinase"/>
    <property type="match status" value="1"/>
</dbReference>
<dbReference type="GO" id="GO:0000287">
    <property type="term" value="F:magnesium ion binding"/>
    <property type="evidence" value="ECO:0007669"/>
    <property type="project" value="UniProtKB-UniRule"/>
</dbReference>
<keyword evidence="7" id="KW-1185">Reference proteome</keyword>
<dbReference type="InParanoid" id="A0A1Y1XRM4"/>
<comment type="similarity">
    <text evidence="5">Belongs to the acetokinase family.</text>
</comment>
<dbReference type="InterPro" id="IPR043129">
    <property type="entry name" value="ATPase_NBD"/>
</dbReference>
<dbReference type="UniPathway" id="UPA00340">
    <property type="reaction ID" value="UER00458"/>
</dbReference>
<keyword evidence="4 5" id="KW-0067">ATP-binding</keyword>
<keyword evidence="2 5" id="KW-0547">Nucleotide-binding</keyword>
<dbReference type="InterPro" id="IPR004372">
    <property type="entry name" value="Ac/propionate_kinase"/>
</dbReference>
<gene>
    <name evidence="6" type="ORF">K493DRAFT_411106</name>
</gene>
<dbReference type="HAMAP" id="MF_00020">
    <property type="entry name" value="Acetate_kinase"/>
    <property type="match status" value="1"/>
</dbReference>
<dbReference type="CDD" id="cd24010">
    <property type="entry name" value="ASKHA_NBD_AcK_PK"/>
    <property type="match status" value="1"/>
</dbReference>
<dbReference type="PIRSF" id="PIRSF000722">
    <property type="entry name" value="Acetate_prop_kin"/>
    <property type="match status" value="1"/>
</dbReference>
<dbReference type="SUPFAM" id="SSF53067">
    <property type="entry name" value="Actin-like ATPase domain"/>
    <property type="match status" value="2"/>
</dbReference>
<dbReference type="PANTHER" id="PTHR21060:SF15">
    <property type="entry name" value="ACETATE KINASE-RELATED"/>
    <property type="match status" value="1"/>
</dbReference>
<feature type="site" description="Transition state stabilizer" evidence="5">
    <location>
        <position position="182"/>
    </location>
</feature>
<proteinExistence type="inferred from homology"/>
<comment type="caution">
    <text evidence="5">Lacks conserved residue(s) required for the propagation of feature annotation.</text>
</comment>
<dbReference type="PROSITE" id="PS01075">
    <property type="entry name" value="ACETATE_KINASE_1"/>
    <property type="match status" value="1"/>
</dbReference>
<comment type="cofactor">
    <cofactor evidence="5">
        <name>Mg(2+)</name>
        <dbReference type="ChEBI" id="CHEBI:18420"/>
    </cofactor>
</comment>
<dbReference type="NCBIfam" id="TIGR00016">
    <property type="entry name" value="ackA"/>
    <property type="match status" value="1"/>
</dbReference>
<comment type="caution">
    <text evidence="6">The sequence shown here is derived from an EMBL/GenBank/DDBJ whole genome shotgun (WGS) entry which is preliminary data.</text>
</comment>
<dbReference type="InterPro" id="IPR023865">
    <property type="entry name" value="Aliphatic_acid_kinase_CS"/>
</dbReference>
<organism evidence="6 7">
    <name type="scientific">Basidiobolus meristosporus CBS 931.73</name>
    <dbReference type="NCBI Taxonomy" id="1314790"/>
    <lineage>
        <taxon>Eukaryota</taxon>
        <taxon>Fungi</taxon>
        <taxon>Fungi incertae sedis</taxon>
        <taxon>Zoopagomycota</taxon>
        <taxon>Entomophthoromycotina</taxon>
        <taxon>Basidiobolomycetes</taxon>
        <taxon>Basidiobolales</taxon>
        <taxon>Basidiobolaceae</taxon>
        <taxon>Basidiobolus</taxon>
    </lineage>
</organism>
<keyword evidence="1 5" id="KW-0808">Transferase</keyword>
<dbReference type="GO" id="GO:0006083">
    <property type="term" value="P:acetate metabolic process"/>
    <property type="evidence" value="ECO:0007669"/>
    <property type="project" value="TreeGrafter"/>
</dbReference>
<evidence type="ECO:0000313" key="6">
    <source>
        <dbReference type="EMBL" id="ORX88146.1"/>
    </source>
</evidence>
<dbReference type="Proteomes" id="UP000193498">
    <property type="component" value="Unassembled WGS sequence"/>
</dbReference>
<feature type="binding site" evidence="5">
    <location>
        <position position="15"/>
    </location>
    <ligand>
        <name>ATP</name>
        <dbReference type="ChEBI" id="CHEBI:30616"/>
    </ligand>
</feature>
<protein>
    <recommendedName>
        <fullName evidence="5">Probable acetate kinase</fullName>
        <ecNumber evidence="5">2.7.2.1</ecNumber>
    </recommendedName>
    <alternativeName>
        <fullName evidence="5">Acetokinase</fullName>
    </alternativeName>
</protein>
<dbReference type="EC" id="2.7.2.1" evidence="5"/>
<evidence type="ECO:0000256" key="2">
    <source>
        <dbReference type="ARBA" id="ARBA00022741"/>
    </source>
</evidence>
<dbReference type="PRINTS" id="PR00471">
    <property type="entry name" value="ACETATEKNASE"/>
</dbReference>
<evidence type="ECO:0000313" key="7">
    <source>
        <dbReference type="Proteomes" id="UP000193498"/>
    </source>
</evidence>
<feature type="binding site" evidence="5">
    <location>
        <position position="406"/>
    </location>
    <ligand>
        <name>Mg(2+)</name>
        <dbReference type="ChEBI" id="CHEBI:18420"/>
    </ligand>
</feature>
<reference evidence="6 7" key="1">
    <citation type="submission" date="2016-07" db="EMBL/GenBank/DDBJ databases">
        <title>Pervasive Adenine N6-methylation of Active Genes in Fungi.</title>
        <authorList>
            <consortium name="DOE Joint Genome Institute"/>
            <person name="Mondo S.J."/>
            <person name="Dannebaum R.O."/>
            <person name="Kuo R.C."/>
            <person name="Labutti K."/>
            <person name="Haridas S."/>
            <person name="Kuo A."/>
            <person name="Salamov A."/>
            <person name="Ahrendt S.R."/>
            <person name="Lipzen A."/>
            <person name="Sullivan W."/>
            <person name="Andreopoulos W.B."/>
            <person name="Clum A."/>
            <person name="Lindquist E."/>
            <person name="Daum C."/>
            <person name="Ramamoorthy G.K."/>
            <person name="Gryganskyi A."/>
            <person name="Culley D."/>
            <person name="Magnuson J.K."/>
            <person name="James T.Y."/>
            <person name="O'Malley M.A."/>
            <person name="Stajich J.E."/>
            <person name="Spatafora J.W."/>
            <person name="Visel A."/>
            <person name="Grigoriev I.V."/>
        </authorList>
    </citation>
    <scope>NUCLEOTIDE SEQUENCE [LARGE SCALE GENOMIC DNA]</scope>
    <source>
        <strain evidence="6 7">CBS 931.73</strain>
    </source>
</reference>
<comment type="catalytic activity">
    <reaction evidence="5">
        <text>acetate + ATP = acetyl phosphate + ADP</text>
        <dbReference type="Rhea" id="RHEA:11352"/>
        <dbReference type="ChEBI" id="CHEBI:22191"/>
        <dbReference type="ChEBI" id="CHEBI:30089"/>
        <dbReference type="ChEBI" id="CHEBI:30616"/>
        <dbReference type="ChEBI" id="CHEBI:456216"/>
        <dbReference type="EC" id="2.7.2.1"/>
    </reaction>
</comment>
<dbReference type="GO" id="GO:0005524">
    <property type="term" value="F:ATP binding"/>
    <property type="evidence" value="ECO:0007669"/>
    <property type="project" value="UniProtKB-KW"/>
</dbReference>
<comment type="pathway">
    <text evidence="5">Metabolic intermediate biosynthesis; acetyl-CoA biosynthesis; acetyl-CoA from acetate: step 1/2.</text>
</comment>
<feature type="active site" description="Proton donor/acceptor" evidence="5">
    <location>
        <position position="150"/>
    </location>
</feature>
<dbReference type="AlphaFoldDB" id="A0A1Y1XRM4"/>
<dbReference type="InterPro" id="IPR000890">
    <property type="entry name" value="Aliphatic_acid_kin_short-chain"/>
</dbReference>
<dbReference type="STRING" id="1314790.A0A1Y1XRM4"/>
<accession>A0A1Y1XRM4</accession>
<feature type="site" description="Transition state stabilizer" evidence="5">
    <location>
        <position position="243"/>
    </location>
</feature>
<evidence type="ECO:0000256" key="4">
    <source>
        <dbReference type="ARBA" id="ARBA00022840"/>
    </source>
</evidence>
<feature type="binding site" evidence="5">
    <location>
        <position position="8"/>
    </location>
    <ligand>
        <name>Mg(2+)</name>
        <dbReference type="ChEBI" id="CHEBI:18420"/>
    </ligand>
</feature>
<evidence type="ECO:0000256" key="3">
    <source>
        <dbReference type="ARBA" id="ARBA00022777"/>
    </source>
</evidence>
<feature type="binding site" evidence="5">
    <location>
        <begin position="210"/>
        <end position="214"/>
    </location>
    <ligand>
        <name>ATP</name>
        <dbReference type="ChEBI" id="CHEBI:30616"/>
    </ligand>
</feature>
<feature type="binding site" evidence="5">
    <location>
        <position position="94"/>
    </location>
    <ligand>
        <name>substrate</name>
    </ligand>
</feature>
<dbReference type="EMBL" id="MCFE01000539">
    <property type="protein sequence ID" value="ORX88146.1"/>
    <property type="molecule type" value="Genomic_DNA"/>
</dbReference>
<evidence type="ECO:0000256" key="1">
    <source>
        <dbReference type="ARBA" id="ARBA00022679"/>
    </source>
</evidence>
<keyword evidence="5" id="KW-0460">Magnesium</keyword>
<keyword evidence="3 5" id="KW-0418">Kinase</keyword>
<feature type="binding site" evidence="5">
    <location>
        <begin position="296"/>
        <end position="298"/>
    </location>
    <ligand>
        <name>ATP</name>
        <dbReference type="ChEBI" id="CHEBI:30616"/>
    </ligand>
</feature>
<dbReference type="PANTHER" id="PTHR21060">
    <property type="entry name" value="ACETATE KINASE"/>
    <property type="match status" value="1"/>
</dbReference>
<dbReference type="GO" id="GO:0006085">
    <property type="term" value="P:acetyl-CoA biosynthetic process"/>
    <property type="evidence" value="ECO:0007669"/>
    <property type="project" value="UniProtKB-UniRule"/>
</dbReference>